<evidence type="ECO:0000259" key="7">
    <source>
        <dbReference type="Pfam" id="PF02911"/>
    </source>
</evidence>
<evidence type="ECO:0000256" key="5">
    <source>
        <dbReference type="SAM" id="MobiDB-lite"/>
    </source>
</evidence>
<comment type="similarity">
    <text evidence="1">Belongs to the Fmt family.</text>
</comment>
<accession>A0A4T0I7B6</accession>
<organism evidence="8 9">
    <name type="scientific">Wallemia ichthyophaga</name>
    <dbReference type="NCBI Taxonomy" id="245174"/>
    <lineage>
        <taxon>Eukaryota</taxon>
        <taxon>Fungi</taxon>
        <taxon>Dikarya</taxon>
        <taxon>Basidiomycota</taxon>
        <taxon>Wallemiomycotina</taxon>
        <taxon>Wallemiomycetes</taxon>
        <taxon>Wallemiales</taxon>
        <taxon>Wallemiaceae</taxon>
        <taxon>Wallemia</taxon>
    </lineage>
</organism>
<feature type="domain" description="Formyl transferase C-terminal" evidence="7">
    <location>
        <begin position="230"/>
        <end position="333"/>
    </location>
</feature>
<feature type="region of interest" description="Disordered" evidence="5">
    <location>
        <begin position="32"/>
        <end position="60"/>
    </location>
</feature>
<keyword evidence="4" id="KW-0648">Protein biosynthesis</keyword>
<evidence type="ECO:0000256" key="4">
    <source>
        <dbReference type="ARBA" id="ARBA00022917"/>
    </source>
</evidence>
<dbReference type="InterPro" id="IPR041711">
    <property type="entry name" value="Met-tRNA-FMT_N"/>
</dbReference>
<dbReference type="PANTHER" id="PTHR11138">
    <property type="entry name" value="METHIONYL-TRNA FORMYLTRANSFERASE"/>
    <property type="match status" value="1"/>
</dbReference>
<dbReference type="InterPro" id="IPR036477">
    <property type="entry name" value="Formyl_transf_N_sf"/>
</dbReference>
<evidence type="ECO:0000313" key="8">
    <source>
        <dbReference type="EMBL" id="TIB15759.1"/>
    </source>
</evidence>
<dbReference type="OMA" id="KEWWNGV"/>
<protein>
    <recommendedName>
        <fullName evidence="2">methionyl-tRNA formyltransferase</fullName>
        <ecNumber evidence="2">2.1.2.9</ecNumber>
    </recommendedName>
</protein>
<dbReference type="OrthoDB" id="10268103at2759"/>
<evidence type="ECO:0000256" key="3">
    <source>
        <dbReference type="ARBA" id="ARBA00022679"/>
    </source>
</evidence>
<dbReference type="EMBL" id="SPOF01000006">
    <property type="protein sequence ID" value="TIB15759.1"/>
    <property type="molecule type" value="Genomic_DNA"/>
</dbReference>
<dbReference type="GO" id="GO:0004479">
    <property type="term" value="F:methionyl-tRNA formyltransferase activity"/>
    <property type="evidence" value="ECO:0007669"/>
    <property type="project" value="UniProtKB-EC"/>
</dbReference>
<dbReference type="InterPro" id="IPR011034">
    <property type="entry name" value="Formyl_transferase-like_C_sf"/>
</dbReference>
<dbReference type="AlphaFoldDB" id="A0A4T0I7B6"/>
<gene>
    <name evidence="8" type="ORF">E3P90_00771</name>
</gene>
<dbReference type="Pfam" id="PF00551">
    <property type="entry name" value="Formyl_trans_N"/>
    <property type="match status" value="1"/>
</dbReference>
<dbReference type="SUPFAM" id="SSF50486">
    <property type="entry name" value="FMT C-terminal domain-like"/>
    <property type="match status" value="1"/>
</dbReference>
<evidence type="ECO:0000256" key="2">
    <source>
        <dbReference type="ARBA" id="ARBA00012261"/>
    </source>
</evidence>
<name>A0A4T0I7B6_WALIC</name>
<evidence type="ECO:0000259" key="6">
    <source>
        <dbReference type="Pfam" id="PF00551"/>
    </source>
</evidence>
<dbReference type="Gene3D" id="3.40.50.12230">
    <property type="match status" value="1"/>
</dbReference>
<dbReference type="GO" id="GO:0005739">
    <property type="term" value="C:mitochondrion"/>
    <property type="evidence" value="ECO:0007669"/>
    <property type="project" value="TreeGrafter"/>
</dbReference>
<proteinExistence type="inferred from homology"/>
<dbReference type="SUPFAM" id="SSF53328">
    <property type="entry name" value="Formyltransferase"/>
    <property type="match status" value="1"/>
</dbReference>
<keyword evidence="3" id="KW-0808">Transferase</keyword>
<feature type="domain" description="Formyl transferase N-terminal" evidence="6">
    <location>
        <begin position="32"/>
        <end position="174"/>
    </location>
</feature>
<evidence type="ECO:0000313" key="9">
    <source>
        <dbReference type="Proteomes" id="UP000306954"/>
    </source>
</evidence>
<dbReference type="InterPro" id="IPR005793">
    <property type="entry name" value="Formyl_trans_C"/>
</dbReference>
<dbReference type="Proteomes" id="UP000306954">
    <property type="component" value="Unassembled WGS sequence"/>
</dbReference>
<dbReference type="EC" id="2.1.2.9" evidence="2"/>
<evidence type="ECO:0000256" key="1">
    <source>
        <dbReference type="ARBA" id="ARBA00010699"/>
    </source>
</evidence>
<feature type="compositionally biased region" description="Basic and acidic residues" evidence="5">
    <location>
        <begin position="33"/>
        <end position="43"/>
    </location>
</feature>
<dbReference type="InterPro" id="IPR002376">
    <property type="entry name" value="Formyl_transf_N"/>
</dbReference>
<comment type="caution">
    <text evidence="8">The sequence shown here is derived from an EMBL/GenBank/DDBJ whole genome shotgun (WGS) entry which is preliminary data.</text>
</comment>
<sequence length="346" mass="37910">MRRPLHILFLGSDDFSVDVLRAVWRRRCSGLKQESDGRGDVDKLSVITPAPARTGRGKKQLRVPPLLEQSQQLQLPTYTPTAGELPHMASHLPALDVILTASYGHLLPTELLRAVRPQHAINVHPSLLPALRGAAPIQWAIARQLRETGVSIQTMQDDVFDSGEILLQRTHPLSSSTSHRPTTPSLAKELGLVAGEMAAEVVENLDHYIRHSYAQDTARITHAPKVGRTVGFVDFACMAAETIDSRHRAFSHQRPLSATLVQSNTTHQLLSVEVVGGDGLVADTFSNAVEGSASLIDSHLVVKCARSSYLRVHSLKPPGKHAISAHEWWNGHRHGLNIVNFTKPSL</sequence>
<dbReference type="PANTHER" id="PTHR11138:SF5">
    <property type="entry name" value="METHIONYL-TRNA FORMYLTRANSFERASE, MITOCHONDRIAL"/>
    <property type="match status" value="1"/>
</dbReference>
<dbReference type="CDD" id="cd08646">
    <property type="entry name" value="FMT_core_Met-tRNA-FMT_N"/>
    <property type="match status" value="1"/>
</dbReference>
<reference evidence="8 9" key="1">
    <citation type="submission" date="2019-03" db="EMBL/GenBank/DDBJ databases">
        <title>Sequencing 23 genomes of Wallemia ichthyophaga.</title>
        <authorList>
            <person name="Gostincar C."/>
        </authorList>
    </citation>
    <scope>NUCLEOTIDE SEQUENCE [LARGE SCALE GENOMIC DNA]</scope>
    <source>
        <strain evidence="8 9">EXF-8621</strain>
    </source>
</reference>
<dbReference type="Pfam" id="PF02911">
    <property type="entry name" value="Formyl_trans_C"/>
    <property type="match status" value="1"/>
</dbReference>